<comment type="caution">
    <text evidence="1">The sequence shown here is derived from an EMBL/GenBank/DDBJ whole genome shotgun (WGS) entry which is preliminary data.</text>
</comment>
<proteinExistence type="predicted"/>
<gene>
    <name evidence="1" type="ORF">GCM10009017_22420</name>
    <name evidence="2" type="ORF">J2752_002312</name>
</gene>
<dbReference type="Proteomes" id="UP000765891">
    <property type="component" value="Unassembled WGS sequence"/>
</dbReference>
<name>A0A830G249_9EURY</name>
<dbReference type="EMBL" id="BMOO01000005">
    <property type="protein sequence ID" value="GGM71993.1"/>
    <property type="molecule type" value="Genomic_DNA"/>
</dbReference>
<dbReference type="EMBL" id="JAGGKO010000004">
    <property type="protein sequence ID" value="MBP1955389.1"/>
    <property type="molecule type" value="Genomic_DNA"/>
</dbReference>
<dbReference type="Proteomes" id="UP000614609">
    <property type="component" value="Unassembled WGS sequence"/>
</dbReference>
<reference evidence="1" key="2">
    <citation type="submission" date="2020-09" db="EMBL/GenBank/DDBJ databases">
        <authorList>
            <person name="Sun Q."/>
            <person name="Ohkuma M."/>
        </authorList>
    </citation>
    <scope>NUCLEOTIDE SEQUENCE</scope>
    <source>
        <strain evidence="1">JCM 16108</strain>
    </source>
</reference>
<dbReference type="AlphaFoldDB" id="A0A830G249"/>
<keyword evidence="3" id="KW-1185">Reference proteome</keyword>
<organism evidence="1 3">
    <name type="scientific">Halarchaeum rubridurum</name>
    <dbReference type="NCBI Taxonomy" id="489911"/>
    <lineage>
        <taxon>Archaea</taxon>
        <taxon>Methanobacteriati</taxon>
        <taxon>Methanobacteriota</taxon>
        <taxon>Stenosarchaea group</taxon>
        <taxon>Halobacteria</taxon>
        <taxon>Halobacteriales</taxon>
        <taxon>Halobacteriaceae</taxon>
    </lineage>
</organism>
<sequence>MERTGDALAALGGDVTVETFPGARHALTDGEVAAVESRLAALLDG</sequence>
<evidence type="ECO:0000313" key="1">
    <source>
        <dbReference type="EMBL" id="GGM71993.1"/>
    </source>
</evidence>
<accession>A0A830G249</accession>
<evidence type="ECO:0000313" key="2">
    <source>
        <dbReference type="EMBL" id="MBP1955389.1"/>
    </source>
</evidence>
<protein>
    <recommendedName>
        <fullName evidence="4">Phospholipase/carboxylesterase</fullName>
    </recommendedName>
</protein>
<evidence type="ECO:0008006" key="4">
    <source>
        <dbReference type="Google" id="ProtNLM"/>
    </source>
</evidence>
<reference evidence="2" key="3">
    <citation type="submission" date="2021-03" db="EMBL/GenBank/DDBJ databases">
        <title>Genomic Encyclopedia of Type Strains, Phase IV (KMG-IV): sequencing the most valuable type-strain genomes for metagenomic binning, comparative biology and taxonomic classification.</title>
        <authorList>
            <person name="Goeker M."/>
        </authorList>
    </citation>
    <scope>NUCLEOTIDE SEQUENCE</scope>
    <source>
        <strain evidence="2">DSM 22443</strain>
    </source>
</reference>
<evidence type="ECO:0000313" key="3">
    <source>
        <dbReference type="Proteomes" id="UP000614609"/>
    </source>
</evidence>
<reference evidence="1" key="1">
    <citation type="journal article" date="2014" name="Int. J. Syst. Evol. Microbiol.">
        <title>Complete genome sequence of Corynebacterium casei LMG S-19264T (=DSM 44701T), isolated from a smear-ripened cheese.</title>
        <authorList>
            <consortium name="US DOE Joint Genome Institute (JGI-PGF)"/>
            <person name="Walter F."/>
            <person name="Albersmeier A."/>
            <person name="Kalinowski J."/>
            <person name="Ruckert C."/>
        </authorList>
    </citation>
    <scope>NUCLEOTIDE SEQUENCE</scope>
    <source>
        <strain evidence="1">JCM 16108</strain>
    </source>
</reference>